<evidence type="ECO:0000256" key="2">
    <source>
        <dbReference type="ARBA" id="ARBA00000967"/>
    </source>
</evidence>
<evidence type="ECO:0000256" key="5">
    <source>
        <dbReference type="ARBA" id="ARBA00022670"/>
    </source>
</evidence>
<dbReference type="NCBIfam" id="NF002077">
    <property type="entry name" value="PRK00913.2-4"/>
    <property type="match status" value="1"/>
</dbReference>
<evidence type="ECO:0000256" key="4">
    <source>
        <dbReference type="ARBA" id="ARBA00022438"/>
    </source>
</evidence>
<dbReference type="EC" id="3.4.11.10" evidence="8"/>
<dbReference type="SUPFAM" id="SSF52949">
    <property type="entry name" value="Macro domain-like"/>
    <property type="match status" value="1"/>
</dbReference>
<evidence type="ECO:0000256" key="7">
    <source>
        <dbReference type="ARBA" id="ARBA00023211"/>
    </source>
</evidence>
<evidence type="ECO:0000313" key="11">
    <source>
        <dbReference type="Proteomes" id="UP001157733"/>
    </source>
</evidence>
<keyword evidence="5 8" id="KW-0645">Protease</keyword>
<dbReference type="InterPro" id="IPR043472">
    <property type="entry name" value="Macro_dom-like"/>
</dbReference>
<feature type="binding site" evidence="8">
    <location>
        <position position="359"/>
    </location>
    <ligand>
        <name>Mn(2+)</name>
        <dbReference type="ChEBI" id="CHEBI:29035"/>
        <label>2</label>
    </ligand>
</feature>
<keyword evidence="8" id="KW-0479">Metal-binding</keyword>
<dbReference type="EMBL" id="OX336137">
    <property type="protein sequence ID" value="CAI2719021.1"/>
    <property type="molecule type" value="Genomic_DNA"/>
</dbReference>
<feature type="active site" evidence="8">
    <location>
        <position position="361"/>
    </location>
</feature>
<dbReference type="PANTHER" id="PTHR11963">
    <property type="entry name" value="LEUCINE AMINOPEPTIDASE-RELATED"/>
    <property type="match status" value="1"/>
</dbReference>
<dbReference type="SUPFAM" id="SSF53187">
    <property type="entry name" value="Zn-dependent exopeptidases"/>
    <property type="match status" value="1"/>
</dbReference>
<dbReference type="PANTHER" id="PTHR11963:SF23">
    <property type="entry name" value="CYTOSOL AMINOPEPTIDASE"/>
    <property type="match status" value="1"/>
</dbReference>
<comment type="catalytic activity">
    <reaction evidence="1 8">
        <text>Release of an N-terminal amino acid, Xaa-|-Yaa-, in which Xaa is preferably Leu, but may be other amino acids including Pro although not Arg or Lys, and Yaa may be Pro. Amino acid amides and methyl esters are also readily hydrolyzed, but rates on arylamides are exceedingly low.</text>
        <dbReference type="EC" id="3.4.11.1"/>
    </reaction>
</comment>
<accession>A0ABN8W5V1</accession>
<dbReference type="CDD" id="cd00433">
    <property type="entry name" value="Peptidase_M17"/>
    <property type="match status" value="1"/>
</dbReference>
<feature type="domain" description="Cytosol aminopeptidase" evidence="9">
    <location>
        <begin position="355"/>
        <end position="362"/>
    </location>
</feature>
<keyword evidence="6 8" id="KW-0378">Hydrolase</keyword>
<feature type="binding site" evidence="8">
    <location>
        <position position="298"/>
    </location>
    <ligand>
        <name>Mn(2+)</name>
        <dbReference type="ChEBI" id="CHEBI:29035"/>
        <label>2</label>
    </ligand>
</feature>
<dbReference type="GO" id="GO:0004177">
    <property type="term" value="F:aminopeptidase activity"/>
    <property type="evidence" value="ECO:0007669"/>
    <property type="project" value="UniProtKB-KW"/>
</dbReference>
<organism evidence="10 11">
    <name type="scientific">Nitrospina watsonii</name>
    <dbReference type="NCBI Taxonomy" id="1323948"/>
    <lineage>
        <taxon>Bacteria</taxon>
        <taxon>Pseudomonadati</taxon>
        <taxon>Nitrospinota/Tectimicrobiota group</taxon>
        <taxon>Nitrospinota</taxon>
        <taxon>Nitrospinia</taxon>
        <taxon>Nitrospinales</taxon>
        <taxon>Nitrospinaceae</taxon>
        <taxon>Nitrospina</taxon>
    </lineage>
</organism>
<comment type="cofactor">
    <cofactor evidence="8">
        <name>Mn(2+)</name>
        <dbReference type="ChEBI" id="CHEBI:29035"/>
    </cofactor>
    <text evidence="8">Binds 2 manganese ions per subunit.</text>
</comment>
<dbReference type="InterPro" id="IPR011356">
    <property type="entry name" value="Leucine_aapep/pepB"/>
</dbReference>
<dbReference type="NCBIfam" id="NF002073">
    <property type="entry name" value="PRK00913.1-2"/>
    <property type="match status" value="1"/>
</dbReference>
<dbReference type="NCBIfam" id="NF002083">
    <property type="entry name" value="PRK00913.3-5"/>
    <property type="match status" value="1"/>
</dbReference>
<evidence type="ECO:0000256" key="1">
    <source>
        <dbReference type="ARBA" id="ARBA00000135"/>
    </source>
</evidence>
<dbReference type="Gene3D" id="3.40.630.10">
    <property type="entry name" value="Zn peptidases"/>
    <property type="match status" value="1"/>
</dbReference>
<evidence type="ECO:0000259" key="9">
    <source>
        <dbReference type="PROSITE" id="PS00631"/>
    </source>
</evidence>
<gene>
    <name evidence="8 10" type="primary">pepA</name>
    <name evidence="10" type="ORF">NSPWAT_2165</name>
</gene>
<dbReference type="HAMAP" id="MF_00181">
    <property type="entry name" value="Cytosol_peptidase_M17"/>
    <property type="match status" value="1"/>
</dbReference>
<dbReference type="InterPro" id="IPR008283">
    <property type="entry name" value="Peptidase_M17_N"/>
</dbReference>
<dbReference type="EC" id="3.4.11.1" evidence="8"/>
<keyword evidence="7 8" id="KW-0464">Manganese</keyword>
<dbReference type="InterPro" id="IPR000819">
    <property type="entry name" value="Peptidase_M17_C"/>
</dbReference>
<feature type="binding site" evidence="8">
    <location>
        <position position="280"/>
    </location>
    <ligand>
        <name>Mn(2+)</name>
        <dbReference type="ChEBI" id="CHEBI:29035"/>
        <label>1</label>
    </ligand>
</feature>
<dbReference type="NCBIfam" id="NF002074">
    <property type="entry name" value="PRK00913.1-4"/>
    <property type="match status" value="1"/>
</dbReference>
<proteinExistence type="inferred from homology"/>
<comment type="catalytic activity">
    <reaction evidence="2 8">
        <text>Release of an N-terminal amino acid, preferentially leucine, but not glutamic or aspartic acids.</text>
        <dbReference type="EC" id="3.4.11.10"/>
    </reaction>
</comment>
<feature type="binding site" evidence="8">
    <location>
        <position position="357"/>
    </location>
    <ligand>
        <name>Mn(2+)</name>
        <dbReference type="ChEBI" id="CHEBI:29035"/>
        <label>1</label>
    </ligand>
</feature>
<dbReference type="Proteomes" id="UP001157733">
    <property type="component" value="Chromosome"/>
</dbReference>
<keyword evidence="4 8" id="KW-0031">Aminopeptidase</keyword>
<keyword evidence="8" id="KW-0963">Cytoplasm</keyword>
<keyword evidence="11" id="KW-1185">Reference proteome</keyword>
<evidence type="ECO:0000313" key="10">
    <source>
        <dbReference type="EMBL" id="CAI2719021.1"/>
    </source>
</evidence>
<evidence type="ECO:0000256" key="6">
    <source>
        <dbReference type="ARBA" id="ARBA00022801"/>
    </source>
</evidence>
<comment type="similarity">
    <text evidence="3 8">Belongs to the peptidase M17 family.</text>
</comment>
<reference evidence="10 11" key="1">
    <citation type="submission" date="2022-09" db="EMBL/GenBank/DDBJ databases">
        <authorList>
            <person name="Kop L."/>
        </authorList>
    </citation>
    <scope>NUCLEOTIDE SEQUENCE [LARGE SCALE GENOMIC DNA]</scope>
    <source>
        <strain evidence="10 11">347</strain>
    </source>
</reference>
<feature type="binding site" evidence="8">
    <location>
        <position position="359"/>
    </location>
    <ligand>
        <name>Mn(2+)</name>
        <dbReference type="ChEBI" id="CHEBI:29035"/>
        <label>1</label>
    </ligand>
</feature>
<dbReference type="Pfam" id="PF02789">
    <property type="entry name" value="Peptidase_M17_N"/>
    <property type="match status" value="1"/>
</dbReference>
<name>A0ABN8W5V1_9BACT</name>
<dbReference type="Pfam" id="PF00883">
    <property type="entry name" value="Peptidase_M17"/>
    <property type="match status" value="1"/>
</dbReference>
<feature type="binding site" evidence="8">
    <location>
        <position position="275"/>
    </location>
    <ligand>
        <name>Mn(2+)</name>
        <dbReference type="ChEBI" id="CHEBI:29035"/>
        <label>2</label>
    </ligand>
</feature>
<evidence type="ECO:0000256" key="3">
    <source>
        <dbReference type="ARBA" id="ARBA00009528"/>
    </source>
</evidence>
<feature type="binding site" evidence="8">
    <location>
        <position position="280"/>
    </location>
    <ligand>
        <name>Mn(2+)</name>
        <dbReference type="ChEBI" id="CHEBI:29035"/>
        <label>2</label>
    </ligand>
</feature>
<comment type="function">
    <text evidence="8">Presumably involved in the processing and regular turnover of intracellular proteins. Catalyzes the removal of unsubstituted N-terminal amino acids from various peptides.</text>
</comment>
<dbReference type="PRINTS" id="PR00481">
    <property type="entry name" value="LAMNOPPTDASE"/>
</dbReference>
<dbReference type="PROSITE" id="PS00631">
    <property type="entry name" value="CYTOSOL_AP"/>
    <property type="match status" value="1"/>
</dbReference>
<dbReference type="RefSeq" id="WP_282011881.1">
    <property type="nucleotide sequence ID" value="NZ_OX336137.1"/>
</dbReference>
<protein>
    <recommendedName>
        <fullName evidence="8">Probable cytosol aminopeptidase</fullName>
        <ecNumber evidence="8">3.4.11.1</ecNumber>
    </recommendedName>
    <alternativeName>
        <fullName evidence="8">Leucine aminopeptidase</fullName>
        <shortName evidence="8">LAP</shortName>
        <ecNumber evidence="8">3.4.11.10</ecNumber>
    </alternativeName>
    <alternativeName>
        <fullName evidence="8">Leucyl aminopeptidase</fullName>
    </alternativeName>
</protein>
<sequence>MIKTSVKTDDVLKHKTDCLIVLCPEKKPAGVVKAIDGLLHGAISAAYKAKRFEGKANQTCSLSVMGLMGAQHLILVGVGKTKDIKEEPLRQAAGTGVKLAEKSRFKKVALHLPEGDAGKLAKSKGGKYGDPIGAALAEGAHLALYHFDAYKHKDEDDPPSRIQEIVFLVSSKAKVPAFQKGMQSAEKLAEAVLTTRDLMTHPGNTATPGYLADAARKLARRHKFTCRVLEKKDMQQKKMGALLGVARGSHEPPKFIVMEYNGGKKNQPPVVIVGKGITFDTGGISLKPPASMDEMKFDMSGGAVTIGTLAAVASLKLPVNVVGLVPATENMPGGSAIKPGDILTASSGKTIEVLNTDAEGRLVLADALVYAQKYKPRAVIDLATLTGAVIVALGHVATAVVGSDDKLIQNLIDSGTETGERVWQLPLYEEFEKAVKGDIADLKNIAGAGVGAGTITAAAFLKNFVGDFPWAHLDIAGTAWGSEEKPYVPKGGSGVGVRLLVHYLKNL</sequence>
<feature type="active site" evidence="8">
    <location>
        <position position="287"/>
    </location>
</feature>
<comment type="subcellular location">
    <subcellularLocation>
        <location evidence="8">Cytoplasm</location>
    </subcellularLocation>
</comment>
<dbReference type="Gene3D" id="3.40.220.10">
    <property type="entry name" value="Leucine Aminopeptidase, subunit E, domain 1"/>
    <property type="match status" value="1"/>
</dbReference>
<evidence type="ECO:0000256" key="8">
    <source>
        <dbReference type="HAMAP-Rule" id="MF_00181"/>
    </source>
</evidence>
<dbReference type="InterPro" id="IPR023042">
    <property type="entry name" value="Peptidase_M17_leu_NH2_pept"/>
</dbReference>